<dbReference type="Proteomes" id="UP000214600">
    <property type="component" value="Unassembled WGS sequence"/>
</dbReference>
<sequence>MCAGELAGTVQTRTLTALAGRLVTLIDVQAVALIESFFEYSSHEEWLASAIDYALDLMLFNGHLTTGHLATLDRSHAIDGVWGKCRQWASSMRPRPIPGAYFTGTSASTTCGFGSTKIGWLCCGASTSCFRLLMKFAVL</sequence>
<protein>
    <submittedName>
        <fullName evidence="1">Uncharacterized protein</fullName>
    </submittedName>
</protein>
<dbReference type="RefSeq" id="WP_089451878.1">
    <property type="nucleotide sequence ID" value="NZ_NKFA01000008.1"/>
</dbReference>
<gene>
    <name evidence="1" type="ORF">CFB84_20920</name>
</gene>
<evidence type="ECO:0000313" key="1">
    <source>
        <dbReference type="EMBL" id="OXI41745.1"/>
    </source>
</evidence>
<reference evidence="1 2" key="2">
    <citation type="submission" date="2017-08" db="EMBL/GenBank/DDBJ databases">
        <title>WGS of novel Burkholderia cepaca complex species.</title>
        <authorList>
            <person name="Lipuma J."/>
            <person name="Spilker T."/>
        </authorList>
    </citation>
    <scope>NUCLEOTIDE SEQUENCE [LARGE SCALE GENOMIC DNA]</scope>
    <source>
        <strain evidence="1 2">AU17325</strain>
    </source>
</reference>
<evidence type="ECO:0000313" key="2">
    <source>
        <dbReference type="Proteomes" id="UP000214600"/>
    </source>
</evidence>
<dbReference type="AlphaFoldDB" id="A0A228IHU1"/>
<dbReference type="EMBL" id="NKFA01000008">
    <property type="protein sequence ID" value="OXI41745.1"/>
    <property type="molecule type" value="Genomic_DNA"/>
</dbReference>
<name>A0A228IHU1_9BURK</name>
<organism evidence="1 2">
    <name type="scientific">Burkholderia aenigmatica</name>
    <dbReference type="NCBI Taxonomy" id="2015348"/>
    <lineage>
        <taxon>Bacteria</taxon>
        <taxon>Pseudomonadati</taxon>
        <taxon>Pseudomonadota</taxon>
        <taxon>Betaproteobacteria</taxon>
        <taxon>Burkholderiales</taxon>
        <taxon>Burkholderiaceae</taxon>
        <taxon>Burkholderia</taxon>
        <taxon>Burkholderia cepacia complex</taxon>
    </lineage>
</organism>
<accession>A0A228IHU1</accession>
<comment type="caution">
    <text evidence="1">The sequence shown here is derived from an EMBL/GenBank/DDBJ whole genome shotgun (WGS) entry which is preliminary data.</text>
</comment>
<reference evidence="2" key="1">
    <citation type="submission" date="2017-06" db="EMBL/GenBank/DDBJ databases">
        <authorList>
            <person name="LiPuma J."/>
            <person name="Spilker T."/>
        </authorList>
    </citation>
    <scope>NUCLEOTIDE SEQUENCE [LARGE SCALE GENOMIC DNA]</scope>
    <source>
        <strain evidence="2">AU17325</strain>
    </source>
</reference>
<proteinExistence type="predicted"/>